<evidence type="ECO:0000313" key="8">
    <source>
        <dbReference type="Proteomes" id="UP000288361"/>
    </source>
</evidence>
<evidence type="ECO:0000256" key="5">
    <source>
        <dbReference type="ARBA" id="ARBA00031449"/>
    </source>
</evidence>
<reference evidence="7 8" key="1">
    <citation type="journal article" date="2011" name="Front. Microbiol.">
        <title>Genomic signatures of strain selection and enhancement in Bacillus atrophaeus var. globigii, a historical biowarfare simulant.</title>
        <authorList>
            <person name="Gibbons H.S."/>
            <person name="Broomall S.M."/>
            <person name="McNew L.A."/>
            <person name="Daligault H."/>
            <person name="Chapman C."/>
            <person name="Bruce D."/>
            <person name="Karavis M."/>
            <person name="Krepps M."/>
            <person name="McGregor P.A."/>
            <person name="Hong C."/>
            <person name="Park K.H."/>
            <person name="Akmal A."/>
            <person name="Feldman A."/>
            <person name="Lin J.S."/>
            <person name="Chang W.E."/>
            <person name="Higgs B.W."/>
            <person name="Demirev P."/>
            <person name="Lindquist J."/>
            <person name="Liem A."/>
            <person name="Fochler E."/>
            <person name="Read T.D."/>
            <person name="Tapia R."/>
            <person name="Johnson S."/>
            <person name="Bishop-Lilly K.A."/>
            <person name="Detter C."/>
            <person name="Han C."/>
            <person name="Sozhamannan S."/>
            <person name="Rosenzweig C.N."/>
            <person name="Skowronski E.W."/>
        </authorList>
    </citation>
    <scope>NUCLEOTIDE SEQUENCE [LARGE SCALE GENOMIC DNA]</scope>
    <source>
        <strain evidence="7 8">TPS4-2</strain>
    </source>
</reference>
<dbReference type="GO" id="GO:0070497">
    <property type="term" value="F:6-carboxytetrahydropterin synthase activity"/>
    <property type="evidence" value="ECO:0007669"/>
    <property type="project" value="UniProtKB-EC"/>
</dbReference>
<name>A0A432YWC5_9GAMM</name>
<proteinExistence type="inferred from homology"/>
<comment type="caution">
    <text evidence="7">The sequence shown here is derived from an EMBL/GenBank/DDBJ whole genome shotgun (WGS) entry which is preliminary data.</text>
</comment>
<evidence type="ECO:0000256" key="3">
    <source>
        <dbReference type="ARBA" id="ARBA00012982"/>
    </source>
</evidence>
<protein>
    <recommendedName>
        <fullName evidence="4">6-carboxy-5,6,7,8-tetrahydropterin synthase</fullName>
        <ecNumber evidence="3">4.1.2.50</ecNumber>
    </recommendedName>
    <alternativeName>
        <fullName evidence="5">Queuosine biosynthesis protein QueD</fullName>
    </alternativeName>
</protein>
<dbReference type="EC" id="4.1.2.50" evidence="3"/>
<comment type="catalytic activity">
    <reaction evidence="6">
        <text>7,8-dihydroneopterin 3'-triphosphate + H2O = 6-carboxy-5,6,7,8-tetrahydropterin + triphosphate + acetaldehyde + 2 H(+)</text>
        <dbReference type="Rhea" id="RHEA:27966"/>
        <dbReference type="ChEBI" id="CHEBI:15343"/>
        <dbReference type="ChEBI" id="CHEBI:15377"/>
        <dbReference type="ChEBI" id="CHEBI:15378"/>
        <dbReference type="ChEBI" id="CHEBI:18036"/>
        <dbReference type="ChEBI" id="CHEBI:58462"/>
        <dbReference type="ChEBI" id="CHEBI:61032"/>
        <dbReference type="EC" id="4.1.2.50"/>
    </reaction>
</comment>
<dbReference type="UniPathway" id="UPA00391"/>
<dbReference type="Gene3D" id="3.30.479.10">
    <property type="entry name" value="6-pyruvoyl tetrahydropterin synthase/QueD"/>
    <property type="match status" value="2"/>
</dbReference>
<comment type="similarity">
    <text evidence="2">Belongs to the PTPS family. QueD subfamily.</text>
</comment>
<dbReference type="EMBL" id="PIQA01000001">
    <property type="protein sequence ID" value="RUO67616.1"/>
    <property type="molecule type" value="Genomic_DNA"/>
</dbReference>
<accession>A0A432YWC5</accession>
<sequence>MQLFVNDLTVIDCSYLCPQRGIVGESWIVDIVLDGNLNEQSMVLDFGKVKKQVKAIIDDSVDHKLLVPGDHPYTKVTHNKDDSSYWVDFERDNSRSIHLFCPSDSFAFIDAEVVSIETVTDYVKAVIKQELPVNVEGLKLTLRPEQIDGFYYHYTHGLKKHDGNCQRIAHGHRSKLQIFIDGIRQPALEKSWCDKWEDIYIGTEEDIATFNEMTLSKAAKVVDENTHIGYSYTSIQGLFELVMPRSENYVIESDSTVECIAQYLASTIGQEFAGKSVEVRAYEGVGKGAIAYA</sequence>
<evidence type="ECO:0000256" key="6">
    <source>
        <dbReference type="ARBA" id="ARBA00048807"/>
    </source>
</evidence>
<organism evidence="7 8">
    <name type="scientific">Idiomarina piscisalsi</name>
    <dbReference type="NCBI Taxonomy" id="1096243"/>
    <lineage>
        <taxon>Bacteria</taxon>
        <taxon>Pseudomonadati</taxon>
        <taxon>Pseudomonadota</taxon>
        <taxon>Gammaproteobacteria</taxon>
        <taxon>Alteromonadales</taxon>
        <taxon>Idiomarinaceae</taxon>
        <taxon>Idiomarina</taxon>
    </lineage>
</organism>
<dbReference type="InterPro" id="IPR038418">
    <property type="entry name" value="6-PTP_synth/QueD_sf"/>
</dbReference>
<dbReference type="SUPFAM" id="SSF55620">
    <property type="entry name" value="Tetrahydrobiopterin biosynthesis enzymes-like"/>
    <property type="match status" value="2"/>
</dbReference>
<gene>
    <name evidence="7" type="ORF">CWI73_01785</name>
</gene>
<evidence type="ECO:0000313" key="7">
    <source>
        <dbReference type="EMBL" id="RUO67616.1"/>
    </source>
</evidence>
<evidence type="ECO:0000256" key="4">
    <source>
        <dbReference type="ARBA" id="ARBA00018141"/>
    </source>
</evidence>
<comment type="pathway">
    <text evidence="1">Purine metabolism; 7-cyano-7-deazaguanine biosynthesis.</text>
</comment>
<evidence type="ECO:0000256" key="2">
    <source>
        <dbReference type="ARBA" id="ARBA00008900"/>
    </source>
</evidence>
<dbReference type="Pfam" id="PF01242">
    <property type="entry name" value="PTPS"/>
    <property type="match status" value="2"/>
</dbReference>
<dbReference type="AlphaFoldDB" id="A0A432YWC5"/>
<dbReference type="RefSeq" id="WP_126751276.1">
    <property type="nucleotide sequence ID" value="NZ_JBHUMT010000016.1"/>
</dbReference>
<dbReference type="InterPro" id="IPR007115">
    <property type="entry name" value="6-PTP_synth/QueD"/>
</dbReference>
<evidence type="ECO:0000256" key="1">
    <source>
        <dbReference type="ARBA" id="ARBA00005061"/>
    </source>
</evidence>
<dbReference type="Proteomes" id="UP000288361">
    <property type="component" value="Unassembled WGS sequence"/>
</dbReference>